<dbReference type="GO" id="GO:0016787">
    <property type="term" value="F:hydrolase activity"/>
    <property type="evidence" value="ECO:0007669"/>
    <property type="project" value="UniProtKB-KW"/>
</dbReference>
<evidence type="ECO:0000259" key="3">
    <source>
        <dbReference type="SMART" id="SM01027"/>
    </source>
</evidence>
<reference evidence="4 5" key="1">
    <citation type="journal article" date="2015" name="Nature">
        <title>rRNA introns, odd ribosomes, and small enigmatic genomes across a large radiation of phyla.</title>
        <authorList>
            <person name="Brown C.T."/>
            <person name="Hug L.A."/>
            <person name="Thomas B.C."/>
            <person name="Sharon I."/>
            <person name="Castelle C.J."/>
            <person name="Singh A."/>
            <person name="Wilkins M.J."/>
            <person name="Williams K.H."/>
            <person name="Banfield J.F."/>
        </authorList>
    </citation>
    <scope>NUCLEOTIDE SEQUENCE [LARGE SCALE GENOMIC DNA]</scope>
</reference>
<evidence type="ECO:0000313" key="4">
    <source>
        <dbReference type="EMBL" id="KKT63580.1"/>
    </source>
</evidence>
<dbReference type="Gene3D" id="3.40.50.10890">
    <property type="match status" value="1"/>
</dbReference>
<dbReference type="SMART" id="SM01027">
    <property type="entry name" value="Beta-Casp"/>
    <property type="match status" value="1"/>
</dbReference>
<dbReference type="InterPro" id="IPR022712">
    <property type="entry name" value="Beta_Casp"/>
</dbReference>
<dbReference type="InterPro" id="IPR050698">
    <property type="entry name" value="MBL"/>
</dbReference>
<dbReference type="SMART" id="SM00849">
    <property type="entry name" value="Lactamase_B"/>
    <property type="match status" value="1"/>
</dbReference>
<dbReference type="Pfam" id="PF00753">
    <property type="entry name" value="Lactamase_B"/>
    <property type="match status" value="1"/>
</dbReference>
<dbReference type="PANTHER" id="PTHR11203:SF37">
    <property type="entry name" value="INTEGRATOR COMPLEX SUBUNIT 11"/>
    <property type="match status" value="1"/>
</dbReference>
<evidence type="ECO:0000313" key="5">
    <source>
        <dbReference type="Proteomes" id="UP000033945"/>
    </source>
</evidence>
<dbReference type="EMBL" id="LCIT01000002">
    <property type="protein sequence ID" value="KKT63580.1"/>
    <property type="molecule type" value="Genomic_DNA"/>
</dbReference>
<evidence type="ECO:0000259" key="2">
    <source>
        <dbReference type="SMART" id="SM00849"/>
    </source>
</evidence>
<dbReference type="Gene3D" id="3.60.15.10">
    <property type="entry name" value="Ribonuclease Z/Hydroxyacylglutathione hydrolase-like"/>
    <property type="match status" value="1"/>
</dbReference>
<protein>
    <submittedName>
        <fullName evidence="4">Metallo-beta-lactamase</fullName>
    </submittedName>
</protein>
<dbReference type="Pfam" id="PF07521">
    <property type="entry name" value="RMMBL"/>
    <property type="match status" value="1"/>
</dbReference>
<gene>
    <name evidence="4" type="ORF">UW55_C0002G0045</name>
</gene>
<dbReference type="InterPro" id="IPR036866">
    <property type="entry name" value="RibonucZ/Hydroxyglut_hydro"/>
</dbReference>
<evidence type="ECO:0000256" key="1">
    <source>
        <dbReference type="ARBA" id="ARBA00022801"/>
    </source>
</evidence>
<sequence>MIKLSFYGASQEVTGSCFLLDDGKNKILIDCGLFQCPKFCDIRSRESLPFDPKNISALFVTHPHIDHTGRIPKLVKDGFAGKIYSTYPARDLAELMLKDSTGVMMKEAKREGVPALYTEEDVDRAMALWEGKNYHEKISVGNFNVTLYDAGHVLGSAMILVNNKILFSGDLGNPSNPLLSGFEEVAGVNTLIVESTYGDRGHEDAKEKKIKLERVIEQSVARGGALMIPAFSLERTQELLWEISGMLKNKQIPNVPIFLDSPLAIRATEVYQKYYSYLNRAYVDQKTFSFLNLPNVHPTLATEESKKINGVPNPKIIIAGSGMSTGGRILHHERRYLQDPKSTILFIGYQAPGSLGRRIEDGAESVTLFGEEIPIRCHKEIIYGYSAHPDEATLFEFVRDKSDTLKKVYAVHGEPKSSLALIQKIRDYLGIPAFAPKYGESVII</sequence>
<dbReference type="InterPro" id="IPR001279">
    <property type="entry name" value="Metallo-B-lactamas"/>
</dbReference>
<dbReference type="SUPFAM" id="SSF56281">
    <property type="entry name" value="Metallo-hydrolase/oxidoreductase"/>
    <property type="match status" value="1"/>
</dbReference>
<feature type="domain" description="Metallo-beta-lactamase" evidence="2">
    <location>
        <begin position="14"/>
        <end position="224"/>
    </location>
</feature>
<feature type="domain" description="Beta-Casp" evidence="3">
    <location>
        <begin position="236"/>
        <end position="359"/>
    </location>
</feature>
<accession>A0A0G1IWX4</accession>
<proteinExistence type="predicted"/>
<dbReference type="PATRIC" id="fig|1618648.3.peg.242"/>
<comment type="caution">
    <text evidence="4">The sequence shown here is derived from an EMBL/GenBank/DDBJ whole genome shotgun (WGS) entry which is preliminary data.</text>
</comment>
<organism evidence="4 5">
    <name type="scientific">Candidatus Giovannonibacteria bacterium GW2011_GWA2_44_26</name>
    <dbReference type="NCBI Taxonomy" id="1618648"/>
    <lineage>
        <taxon>Bacteria</taxon>
        <taxon>Candidatus Giovannoniibacteriota</taxon>
    </lineage>
</organism>
<keyword evidence="1" id="KW-0378">Hydrolase</keyword>
<dbReference type="PANTHER" id="PTHR11203">
    <property type="entry name" value="CLEAVAGE AND POLYADENYLATION SPECIFICITY FACTOR FAMILY MEMBER"/>
    <property type="match status" value="1"/>
</dbReference>
<dbReference type="AlphaFoldDB" id="A0A0G1IWX4"/>
<dbReference type="GO" id="GO:0004521">
    <property type="term" value="F:RNA endonuclease activity"/>
    <property type="evidence" value="ECO:0007669"/>
    <property type="project" value="TreeGrafter"/>
</dbReference>
<dbReference type="Pfam" id="PF10996">
    <property type="entry name" value="Beta-Casp"/>
    <property type="match status" value="1"/>
</dbReference>
<dbReference type="CDD" id="cd16295">
    <property type="entry name" value="TTHA0252-CPSF-like_MBL-fold"/>
    <property type="match status" value="1"/>
</dbReference>
<name>A0A0G1IWX4_9BACT</name>
<dbReference type="Proteomes" id="UP000033945">
    <property type="component" value="Unassembled WGS sequence"/>
</dbReference>
<dbReference type="InterPro" id="IPR011108">
    <property type="entry name" value="RMMBL"/>
</dbReference>